<dbReference type="VEuPathDB" id="FungiDB:An08g12110"/>
<evidence type="ECO:0000313" key="3">
    <source>
        <dbReference type="Proteomes" id="UP000197666"/>
    </source>
</evidence>
<dbReference type="VEuPathDB" id="FungiDB:ATCC64974_71180"/>
<dbReference type="Proteomes" id="UP000197666">
    <property type="component" value="Unassembled WGS sequence"/>
</dbReference>
<dbReference type="InterPro" id="IPR011009">
    <property type="entry name" value="Kinase-like_dom_sf"/>
</dbReference>
<proteinExistence type="predicted"/>
<dbReference type="EMBL" id="NKJJ02000001">
    <property type="protein sequence ID" value="TPR02667.1"/>
    <property type="molecule type" value="Genomic_DNA"/>
</dbReference>
<dbReference type="AlphaFoldDB" id="A0A505HNW4"/>
<protein>
    <submittedName>
        <fullName evidence="2">MFS transporter, sugar porter (SP) family protein</fullName>
    </submittedName>
</protein>
<organism evidence="2 3">
    <name type="scientific">Aspergillus niger</name>
    <dbReference type="NCBI Taxonomy" id="5061"/>
    <lineage>
        <taxon>Eukaryota</taxon>
        <taxon>Fungi</taxon>
        <taxon>Dikarya</taxon>
        <taxon>Ascomycota</taxon>
        <taxon>Pezizomycotina</taxon>
        <taxon>Eurotiomycetes</taxon>
        <taxon>Eurotiomycetidae</taxon>
        <taxon>Eurotiales</taxon>
        <taxon>Aspergillaceae</taxon>
        <taxon>Aspergillus</taxon>
        <taxon>Aspergillus subgen. Circumdati</taxon>
    </lineage>
</organism>
<dbReference type="SUPFAM" id="SSF56112">
    <property type="entry name" value="Protein kinase-like (PK-like)"/>
    <property type="match status" value="1"/>
</dbReference>
<feature type="region of interest" description="Disordered" evidence="1">
    <location>
        <begin position="18"/>
        <end position="40"/>
    </location>
</feature>
<comment type="caution">
    <text evidence="2">The sequence shown here is derived from an EMBL/GenBank/DDBJ whole genome shotgun (WGS) entry which is preliminary data.</text>
</comment>
<name>A0A505HNW4_ASPNG</name>
<sequence length="645" mass="74056">MDIAEEQRRLEELVRSLEQEKRAHEEKVRADEERLRADAEKVRADEERSRHREELLRDTTFIEFIRQCHESLSKSITLGTESKCTRGPPHKATGKVCPDRFEHWEEFSRKQDNIYRAVCKFLEPTDNDEMRLFDSIESIEVCGKHIRRNEITSEKDIELYERVAVENHVVSIVTALSKIPAAREFFHLSSDSIKYMNHLGVLRSFMRALWIVLLRVPYDNPKTLQFHLCEPHMEVDQGGDEWFLRPLTAIARMLCLTLMGLESEPRSVEWSAKIKPTLETWITSFNLTYSGQKEGKEAPDNSSDKTFVAPKNSKIAAPTGREKTTRSRARCSENPIKTQREDTADPDPDPAPGQKRRLRDTTSSALPAAEKRSKRSKYAGDGSELRHHQSLPFCTQKCLIGLKRRGKLDENCPNFQLHQEHGSTHHRTNTRGLAKLIKAAIDECLDRAEPMGGCGLSGAPFKLTCNRYGYTLVGKGTTCYLWPQLEREADVYQMLEPVQGSAVPVYIGKIDLQKMYFLLGAGKIRHMLLMGWGGETIDEAEVDSQIIRRSVSESAIDIKFLGVQHQDLESSNILWNSELSRTMIIDFHMCTFDLDLVRKKPKWLTDENSLLEMMENDQERWHCEYHGVCLHPPDGECPNVLLDIY</sequence>
<dbReference type="VEuPathDB" id="FungiDB:ASPNIDRAFT2_1098461"/>
<reference evidence="3" key="1">
    <citation type="submission" date="2018-10" db="EMBL/GenBank/DDBJ databases">
        <title>FDA dAtabase for Regulatory Grade micrObial Sequences (FDA-ARGOS): Supporting development and validation of Infectious Disease Dx tests.</title>
        <authorList>
            <person name="Kerrigan L."/>
            <person name="Tallon L."/>
            <person name="Sadzewicz L."/>
            <person name="Sengamalay N."/>
            <person name="Ott S."/>
            <person name="Godinez A."/>
            <person name="Nagaraj S."/>
            <person name="Vavikolanu K."/>
            <person name="Nadendla S."/>
            <person name="George J."/>
            <person name="Sichtig H."/>
        </authorList>
    </citation>
    <scope>NUCLEOTIDE SEQUENCE [LARGE SCALE GENOMIC DNA]</scope>
    <source>
        <strain evidence="3">FDAARGOS_311</strain>
    </source>
</reference>
<feature type="region of interest" description="Disordered" evidence="1">
    <location>
        <begin position="293"/>
        <end position="386"/>
    </location>
</feature>
<evidence type="ECO:0000313" key="2">
    <source>
        <dbReference type="EMBL" id="TPR02667.1"/>
    </source>
</evidence>
<gene>
    <name evidence="2" type="ORF">CAN33_0045450</name>
</gene>
<feature type="compositionally biased region" description="Basic and acidic residues" evidence="1">
    <location>
        <begin position="293"/>
        <end position="303"/>
    </location>
</feature>
<dbReference type="VEuPathDB" id="FungiDB:ATCC64974_97000"/>
<evidence type="ECO:0000256" key="1">
    <source>
        <dbReference type="SAM" id="MobiDB-lite"/>
    </source>
</evidence>
<dbReference type="VEuPathDB" id="FungiDB:M747DRAFT_290929"/>
<accession>A0A505HNW4</accession>